<dbReference type="Pfam" id="PF17900">
    <property type="entry name" value="Peptidase_M1_N"/>
    <property type="match status" value="1"/>
</dbReference>
<evidence type="ECO:0000256" key="4">
    <source>
        <dbReference type="ARBA" id="ARBA00012564"/>
    </source>
</evidence>
<dbReference type="InterPro" id="IPR050344">
    <property type="entry name" value="Peptidase_M1_aminopeptidases"/>
</dbReference>
<keyword evidence="10" id="KW-0862">Zinc</keyword>
<feature type="domain" description="ERAP1-like C-terminal" evidence="14">
    <location>
        <begin position="527"/>
        <end position="813"/>
    </location>
</feature>
<dbReference type="CDD" id="cd09602">
    <property type="entry name" value="M1_APN"/>
    <property type="match status" value="1"/>
</dbReference>
<dbReference type="Proteomes" id="UP001217485">
    <property type="component" value="Unassembled WGS sequence"/>
</dbReference>
<dbReference type="PANTHER" id="PTHR11533">
    <property type="entry name" value="PROTEASE M1 ZINC METALLOPROTEASE"/>
    <property type="match status" value="1"/>
</dbReference>
<keyword evidence="8" id="KW-0479">Metal-binding</keyword>
<evidence type="ECO:0000256" key="5">
    <source>
        <dbReference type="ARBA" id="ARBA00015611"/>
    </source>
</evidence>
<feature type="domain" description="Aminopeptidase N-like N-terminal" evidence="15">
    <location>
        <begin position="74"/>
        <end position="196"/>
    </location>
</feature>
<organism evidence="16 17">
    <name type="scientific">Sorangium atrum</name>
    <dbReference type="NCBI Taxonomy" id="2995308"/>
    <lineage>
        <taxon>Bacteria</taxon>
        <taxon>Pseudomonadati</taxon>
        <taxon>Myxococcota</taxon>
        <taxon>Polyangia</taxon>
        <taxon>Polyangiales</taxon>
        <taxon>Polyangiaceae</taxon>
        <taxon>Sorangium</taxon>
    </lineage>
</organism>
<dbReference type="SUPFAM" id="SSF55486">
    <property type="entry name" value="Metalloproteases ('zincins'), catalytic domain"/>
    <property type="match status" value="1"/>
</dbReference>
<evidence type="ECO:0000259" key="15">
    <source>
        <dbReference type="Pfam" id="PF17900"/>
    </source>
</evidence>
<feature type="compositionally biased region" description="Basic and acidic residues" evidence="12">
    <location>
        <begin position="703"/>
        <end position="717"/>
    </location>
</feature>
<dbReference type="RefSeq" id="WP_272103146.1">
    <property type="nucleotide sequence ID" value="NZ_JAQNDK010000006.1"/>
</dbReference>
<protein>
    <recommendedName>
        <fullName evidence="5">Aminopeptidase N</fullName>
        <ecNumber evidence="4">3.4.11.2</ecNumber>
    </recommendedName>
</protein>
<evidence type="ECO:0000256" key="11">
    <source>
        <dbReference type="ARBA" id="ARBA00023049"/>
    </source>
</evidence>
<dbReference type="SUPFAM" id="SSF63737">
    <property type="entry name" value="Leukotriene A4 hydrolase N-terminal domain"/>
    <property type="match status" value="1"/>
</dbReference>
<dbReference type="EMBL" id="JAQNDK010000006">
    <property type="protein sequence ID" value="MDC0685029.1"/>
    <property type="molecule type" value="Genomic_DNA"/>
</dbReference>
<accession>A0ABT5CF01</accession>
<dbReference type="InterPro" id="IPR027268">
    <property type="entry name" value="Peptidase_M4/M1_CTD_sf"/>
</dbReference>
<feature type="domain" description="Peptidase M1 membrane alanine aminopeptidase" evidence="13">
    <location>
        <begin position="236"/>
        <end position="442"/>
    </location>
</feature>
<dbReference type="InterPro" id="IPR024571">
    <property type="entry name" value="ERAP1-like_C_dom"/>
</dbReference>
<gene>
    <name evidence="16" type="primary">pepN</name>
    <name evidence="16" type="ORF">POL72_45360</name>
</gene>
<dbReference type="PANTHER" id="PTHR11533:SF174">
    <property type="entry name" value="PUROMYCIN-SENSITIVE AMINOPEPTIDASE-RELATED"/>
    <property type="match status" value="1"/>
</dbReference>
<keyword evidence="6 16" id="KW-0031">Aminopeptidase</keyword>
<dbReference type="InterPro" id="IPR014782">
    <property type="entry name" value="Peptidase_M1_dom"/>
</dbReference>
<dbReference type="EC" id="3.4.11.2" evidence="4"/>
<dbReference type="Pfam" id="PF01433">
    <property type="entry name" value="Peptidase_M1"/>
    <property type="match status" value="1"/>
</dbReference>
<comment type="cofactor">
    <cofactor evidence="2">
        <name>Zn(2+)</name>
        <dbReference type="ChEBI" id="CHEBI:29105"/>
    </cofactor>
</comment>
<evidence type="ECO:0000259" key="14">
    <source>
        <dbReference type="Pfam" id="PF11838"/>
    </source>
</evidence>
<evidence type="ECO:0000256" key="2">
    <source>
        <dbReference type="ARBA" id="ARBA00001947"/>
    </source>
</evidence>
<evidence type="ECO:0000313" key="17">
    <source>
        <dbReference type="Proteomes" id="UP001217485"/>
    </source>
</evidence>
<dbReference type="InterPro" id="IPR001930">
    <property type="entry name" value="Peptidase_M1"/>
</dbReference>
<dbReference type="NCBIfam" id="TIGR02412">
    <property type="entry name" value="pepN_strep_liv"/>
    <property type="match status" value="1"/>
</dbReference>
<evidence type="ECO:0000256" key="9">
    <source>
        <dbReference type="ARBA" id="ARBA00022801"/>
    </source>
</evidence>
<keyword evidence="11" id="KW-0482">Metalloprotease</keyword>
<feature type="region of interest" description="Disordered" evidence="12">
    <location>
        <begin position="703"/>
        <end position="727"/>
    </location>
</feature>
<evidence type="ECO:0000256" key="6">
    <source>
        <dbReference type="ARBA" id="ARBA00022438"/>
    </source>
</evidence>
<evidence type="ECO:0000256" key="1">
    <source>
        <dbReference type="ARBA" id="ARBA00000098"/>
    </source>
</evidence>
<dbReference type="InterPro" id="IPR042097">
    <property type="entry name" value="Aminopeptidase_N-like_N_sf"/>
</dbReference>
<evidence type="ECO:0000256" key="8">
    <source>
        <dbReference type="ARBA" id="ARBA00022723"/>
    </source>
</evidence>
<dbReference type="GO" id="GO:0016285">
    <property type="term" value="F:alanyl aminopeptidase activity"/>
    <property type="evidence" value="ECO:0007669"/>
    <property type="project" value="UniProtKB-EC"/>
</dbReference>
<evidence type="ECO:0000259" key="13">
    <source>
        <dbReference type="Pfam" id="PF01433"/>
    </source>
</evidence>
<evidence type="ECO:0000256" key="7">
    <source>
        <dbReference type="ARBA" id="ARBA00022670"/>
    </source>
</evidence>
<keyword evidence="9 16" id="KW-0378">Hydrolase</keyword>
<comment type="caution">
    <text evidence="16">The sequence shown here is derived from an EMBL/GenBank/DDBJ whole genome shotgun (WGS) entry which is preliminary data.</text>
</comment>
<dbReference type="Gene3D" id="2.60.40.1730">
    <property type="entry name" value="tricorn interacting facor f3 domain"/>
    <property type="match status" value="1"/>
</dbReference>
<comment type="similarity">
    <text evidence="3">Belongs to the peptidase M1 family.</text>
</comment>
<evidence type="ECO:0000256" key="3">
    <source>
        <dbReference type="ARBA" id="ARBA00010136"/>
    </source>
</evidence>
<dbReference type="Gene3D" id="1.10.390.10">
    <property type="entry name" value="Neutral Protease Domain 2"/>
    <property type="match status" value="1"/>
</dbReference>
<dbReference type="PRINTS" id="PR00756">
    <property type="entry name" value="ALADIPTASE"/>
</dbReference>
<sequence length="871" mass="97603">MTETTGGPGRDVLTQTEAEERAARIGNARYELSLDLSRDARGYRGEAVAYFDVRGHGDTFIDFRGRRIERLEINGVEVEPAWSDCRIVLPGRLLAPETRVRVVYENDYDHTGDGFHHFRDPEDGEDYLYSDLEPFSAHRVFPCFDQPDIKASYRLSVTAPEDWEVIGNARVSRTFGAGLGRMTRVFEETTRFSTYVFALIAGPYSGVRDEHRGIPLGLYCRRSLARHLDAEELFTITKQGFDFYPEFFDYPYPFSKYDQVFVPEFNAGAMENVGAVTHSERMIFRDPPTDHQRLTRAEVLLHEMAHMWFGNLVTMRWWNDLWLNESFATYMAFLAMDQATRFKPAAWKAFNVMKSWAYRQDQLVTTHPIAGELADTEQTFLNFDGITYGKGAAAMKQLVAAIGLPAFREGMRRYFKRYQYGNATLREFLSALEEGSGRDLGAWSRLWLEKASLNTLTTEWEPEGDRIGRLRVLQTAPADYPILRPHRIDVALAREEDGALVVDSVPAEIDGAATEIAAARGQRAPLLVFPNHNDLTFAKIALDPASLAFVREHMGRVEDPLLRQLLWSSLWSMVRDQKLASPAYLALVRDKLPAEPDLSLVDPVLTNAATALARYVPDPLREAEASAFTGLALAALRAAPRGDAQIVWARALFNAAYSAPDLALAARLADGEIEVEGLEIDQEMRWTVAVKWIARGMKGAEERLAAERERDPSDRGQRAALRAETARPDPAAKAAAWARFHEDGYGSLHLTGAAMSGFNWSFQRALLDPYAQAFFERVQQVFETRTHEFASAYFTHLFPSYRVDRDLLARAEARTAALGRAPDGAPATPRLPMLVRMLREASDDLVRALACREVAAASAEGHRPGGGGALG</sequence>
<dbReference type="Pfam" id="PF11838">
    <property type="entry name" value="ERAP1_C"/>
    <property type="match status" value="1"/>
</dbReference>
<dbReference type="InterPro" id="IPR045357">
    <property type="entry name" value="Aminopeptidase_N-like_N"/>
</dbReference>
<evidence type="ECO:0000256" key="10">
    <source>
        <dbReference type="ARBA" id="ARBA00022833"/>
    </source>
</evidence>
<comment type="catalytic activity">
    <reaction evidence="1">
        <text>Release of an N-terminal amino acid, Xaa-|-Yaa- from a peptide, amide or arylamide. Xaa is preferably Ala, but may be most amino acids including Pro (slow action). When a terminal hydrophobic residue is followed by a prolyl residue, the two may be released as an intact Xaa-Pro dipeptide.</text>
        <dbReference type="EC" id="3.4.11.2"/>
    </reaction>
</comment>
<name>A0ABT5CF01_9BACT</name>
<keyword evidence="17" id="KW-1185">Reference proteome</keyword>
<reference evidence="16 17" key="1">
    <citation type="submission" date="2023-01" db="EMBL/GenBank/DDBJ databases">
        <title>Minimal conservation of predation-associated metabolite biosynthetic gene clusters underscores biosynthetic potential of Myxococcota including descriptions for ten novel species: Archangium lansinium sp. nov., Myxococcus landrumus sp. nov., Nannocystis bai.</title>
        <authorList>
            <person name="Ahearne A."/>
            <person name="Stevens C."/>
            <person name="Dowd S."/>
        </authorList>
    </citation>
    <scope>NUCLEOTIDE SEQUENCE [LARGE SCALE GENOMIC DNA]</scope>
    <source>
        <strain evidence="16 17">WIWO2</strain>
    </source>
</reference>
<keyword evidence="7" id="KW-0645">Protease</keyword>
<evidence type="ECO:0000256" key="12">
    <source>
        <dbReference type="SAM" id="MobiDB-lite"/>
    </source>
</evidence>
<evidence type="ECO:0000313" key="16">
    <source>
        <dbReference type="EMBL" id="MDC0685029.1"/>
    </source>
</evidence>
<dbReference type="InterPro" id="IPR012778">
    <property type="entry name" value="Pept_M1_aminopeptidase"/>
</dbReference>
<proteinExistence type="inferred from homology"/>